<gene>
    <name evidence="5" type="ORF">Pph01_54340</name>
</gene>
<dbReference type="Proteomes" id="UP000622547">
    <property type="component" value="Unassembled WGS sequence"/>
</dbReference>
<reference evidence="5 6" key="1">
    <citation type="submission" date="2021-01" db="EMBL/GenBank/DDBJ databases">
        <title>Whole genome shotgun sequence of Planotetraspora phitsanulokensis NBRC 104273.</title>
        <authorList>
            <person name="Komaki H."/>
            <person name="Tamura T."/>
        </authorList>
    </citation>
    <scope>NUCLEOTIDE SEQUENCE [LARGE SCALE GENOMIC DNA]</scope>
    <source>
        <strain evidence="5 6">NBRC 104273</strain>
    </source>
</reference>
<sequence length="115" mass="12452">MIPALGARNLRDLTADDVDKWLAEKAKTLSTRTLQVLRSCLDRAVKRAMARDKVKRNVVQLCAVPAGRHGRPSKALTLVQAAALLKAAEGTGMRALQPSRKRCTGSRSGRSCKGE</sequence>
<dbReference type="PROSITE" id="PS51900">
    <property type="entry name" value="CB"/>
    <property type="match status" value="1"/>
</dbReference>
<feature type="region of interest" description="Disordered" evidence="3">
    <location>
        <begin position="93"/>
        <end position="115"/>
    </location>
</feature>
<feature type="domain" description="Core-binding (CB)" evidence="4">
    <location>
        <begin position="1"/>
        <end position="49"/>
    </location>
</feature>
<evidence type="ECO:0000313" key="6">
    <source>
        <dbReference type="Proteomes" id="UP000622547"/>
    </source>
</evidence>
<organism evidence="5 6">
    <name type="scientific">Planotetraspora phitsanulokensis</name>
    <dbReference type="NCBI Taxonomy" id="575192"/>
    <lineage>
        <taxon>Bacteria</taxon>
        <taxon>Bacillati</taxon>
        <taxon>Actinomycetota</taxon>
        <taxon>Actinomycetes</taxon>
        <taxon>Streptosporangiales</taxon>
        <taxon>Streptosporangiaceae</taxon>
        <taxon>Planotetraspora</taxon>
    </lineage>
</organism>
<name>A0A8J3XI08_9ACTN</name>
<dbReference type="GO" id="GO:0003677">
    <property type="term" value="F:DNA binding"/>
    <property type="evidence" value="ECO:0007669"/>
    <property type="project" value="UniProtKB-UniRule"/>
</dbReference>
<evidence type="ECO:0000313" key="5">
    <source>
        <dbReference type="EMBL" id="GII40431.1"/>
    </source>
</evidence>
<accession>A0A8J3XI08</accession>
<protein>
    <recommendedName>
        <fullName evidence="4">Core-binding (CB) domain-containing protein</fullName>
    </recommendedName>
</protein>
<evidence type="ECO:0000256" key="1">
    <source>
        <dbReference type="ARBA" id="ARBA00023125"/>
    </source>
</evidence>
<proteinExistence type="predicted"/>
<dbReference type="InterPro" id="IPR010998">
    <property type="entry name" value="Integrase_recombinase_N"/>
</dbReference>
<evidence type="ECO:0000256" key="2">
    <source>
        <dbReference type="PROSITE-ProRule" id="PRU01248"/>
    </source>
</evidence>
<dbReference type="InterPro" id="IPR011010">
    <property type="entry name" value="DNA_brk_join_enz"/>
</dbReference>
<dbReference type="InterPro" id="IPR044068">
    <property type="entry name" value="CB"/>
</dbReference>
<keyword evidence="6" id="KW-1185">Reference proteome</keyword>
<comment type="caution">
    <text evidence="5">The sequence shown here is derived from an EMBL/GenBank/DDBJ whole genome shotgun (WGS) entry which is preliminary data.</text>
</comment>
<evidence type="ECO:0000259" key="4">
    <source>
        <dbReference type="PROSITE" id="PS51900"/>
    </source>
</evidence>
<dbReference type="SUPFAM" id="SSF56349">
    <property type="entry name" value="DNA breaking-rejoining enzymes"/>
    <property type="match status" value="1"/>
</dbReference>
<evidence type="ECO:0000256" key="3">
    <source>
        <dbReference type="SAM" id="MobiDB-lite"/>
    </source>
</evidence>
<dbReference type="AlphaFoldDB" id="A0A8J3XI08"/>
<dbReference type="EMBL" id="BOOP01000025">
    <property type="protein sequence ID" value="GII40431.1"/>
    <property type="molecule type" value="Genomic_DNA"/>
</dbReference>
<keyword evidence="1 2" id="KW-0238">DNA-binding</keyword>
<dbReference type="Gene3D" id="1.10.150.130">
    <property type="match status" value="1"/>
</dbReference>